<name>A0A059F028_9MICR</name>
<dbReference type="VEuPathDB" id="MicrosporidiaDB:H312_02072"/>
<evidence type="ECO:0000313" key="1">
    <source>
        <dbReference type="EMBL" id="KCZ80510.1"/>
    </source>
</evidence>
<organism evidence="1 2">
    <name type="scientific">Anncaliia algerae PRA339</name>
    <dbReference type="NCBI Taxonomy" id="1288291"/>
    <lineage>
        <taxon>Eukaryota</taxon>
        <taxon>Fungi</taxon>
        <taxon>Fungi incertae sedis</taxon>
        <taxon>Microsporidia</taxon>
        <taxon>Tubulinosematoidea</taxon>
        <taxon>Tubulinosematidae</taxon>
        <taxon>Anncaliia</taxon>
    </lineage>
</organism>
<dbReference type="EMBL" id="KK365177">
    <property type="protein sequence ID" value="KCZ80510.1"/>
    <property type="molecule type" value="Genomic_DNA"/>
</dbReference>
<dbReference type="HOGENOM" id="CLU_082147_0_0_1"/>
<reference evidence="1 2" key="2">
    <citation type="submission" date="2014-03" db="EMBL/GenBank/DDBJ databases">
        <title>The Genome Sequence of Anncaliia algerae insect isolate PRA339.</title>
        <authorList>
            <consortium name="The Broad Institute Genome Sequencing Platform"/>
            <consortium name="The Broad Institute Genome Sequencing Center for Infectious Disease"/>
            <person name="Cuomo C."/>
            <person name="Becnel J."/>
            <person name="Sanscrainte N."/>
            <person name="Walker B."/>
            <person name="Young S.K."/>
            <person name="Zeng Q."/>
            <person name="Gargeya S."/>
            <person name="Fitzgerald M."/>
            <person name="Haas B."/>
            <person name="Abouelleil A."/>
            <person name="Alvarado L."/>
            <person name="Arachchi H.M."/>
            <person name="Berlin A.M."/>
            <person name="Chapman S.B."/>
            <person name="Dewar J."/>
            <person name="Goldberg J."/>
            <person name="Griggs A."/>
            <person name="Gujja S."/>
            <person name="Hansen M."/>
            <person name="Howarth C."/>
            <person name="Imamovic A."/>
            <person name="Larimer J."/>
            <person name="McCowan C."/>
            <person name="Murphy C."/>
            <person name="Neiman D."/>
            <person name="Pearson M."/>
            <person name="Priest M."/>
            <person name="Roberts A."/>
            <person name="Saif S."/>
            <person name="Shea T."/>
            <person name="Sisk P."/>
            <person name="Sykes S."/>
            <person name="Wortman J."/>
            <person name="Nusbaum C."/>
            <person name="Birren B."/>
        </authorList>
    </citation>
    <scope>NUCLEOTIDE SEQUENCE [LARGE SCALE GENOMIC DNA]</scope>
    <source>
        <strain evidence="1 2">PRA339</strain>
    </source>
</reference>
<dbReference type="OrthoDB" id="10309268at2759"/>
<protein>
    <submittedName>
        <fullName evidence="1">Uncharacterized protein</fullName>
    </submittedName>
</protein>
<evidence type="ECO:0000313" key="2">
    <source>
        <dbReference type="Proteomes" id="UP000030655"/>
    </source>
</evidence>
<proteinExistence type="predicted"/>
<reference evidence="2" key="1">
    <citation type="submission" date="2013-02" db="EMBL/GenBank/DDBJ databases">
        <authorList>
            <consortium name="The Broad Institute Genome Sequencing Platform"/>
            <person name="Cuomo C."/>
            <person name="Becnel J."/>
            <person name="Sanscrainte N."/>
            <person name="Walker B."/>
            <person name="Young S.K."/>
            <person name="Zeng Q."/>
            <person name="Gargeya S."/>
            <person name="Fitzgerald M."/>
            <person name="Haas B."/>
            <person name="Abouelleil A."/>
            <person name="Alvarado L."/>
            <person name="Arachchi H.M."/>
            <person name="Berlin A.M."/>
            <person name="Chapman S.B."/>
            <person name="Dewar J."/>
            <person name="Goldberg J."/>
            <person name="Griggs A."/>
            <person name="Gujja S."/>
            <person name="Hansen M."/>
            <person name="Howarth C."/>
            <person name="Imamovic A."/>
            <person name="Larimer J."/>
            <person name="McCowan C."/>
            <person name="Murphy C."/>
            <person name="Neiman D."/>
            <person name="Pearson M."/>
            <person name="Priest M."/>
            <person name="Roberts A."/>
            <person name="Saif S."/>
            <person name="Shea T."/>
            <person name="Sisk P."/>
            <person name="Sykes S."/>
            <person name="Wortman J."/>
            <person name="Nusbaum C."/>
            <person name="Birren B."/>
        </authorList>
    </citation>
    <scope>NUCLEOTIDE SEQUENCE [LARGE SCALE GENOMIC DNA]</scope>
    <source>
        <strain evidence="2">PRA339</strain>
    </source>
</reference>
<feature type="non-terminal residue" evidence="1">
    <location>
        <position position="1"/>
    </location>
</feature>
<dbReference type="AlphaFoldDB" id="A0A059F028"/>
<gene>
    <name evidence="1" type="ORF">H312_02072</name>
</gene>
<sequence length="205" mass="23339">KLSNEVDKMEKLLEKKSNVTMVKISLDSCHNIIMKNNEKFYKKGSVAIVNAADAKFNTEASGFNSQVKAFVADKNGTSGYNWNNLREISTSKYSDRIRISSFKDGYILHLVGLQMNELQKLQLKIEDVDEYLIGLYLNGLAEIEKLIPKGNVLMFCDFKYLYAISGFDCDGVRFSKTEFTLRTKLACFTAVNRYKGRLKIVLNLL</sequence>
<accession>A0A059F028</accession>
<dbReference type="Proteomes" id="UP000030655">
    <property type="component" value="Unassembled WGS sequence"/>
</dbReference>
<keyword evidence="2" id="KW-1185">Reference proteome</keyword>